<evidence type="ECO:0000313" key="10">
    <source>
        <dbReference type="EMBL" id="KAK9763637.1"/>
    </source>
</evidence>
<evidence type="ECO:0000256" key="3">
    <source>
        <dbReference type="ARBA" id="ARBA00022670"/>
    </source>
</evidence>
<gene>
    <name evidence="10" type="primary">YUH1</name>
    <name evidence="10" type="ORF">K7432_009492</name>
</gene>
<evidence type="ECO:0000256" key="5">
    <source>
        <dbReference type="ARBA" id="ARBA00022801"/>
    </source>
</evidence>
<sequence>MPSNKAEIAWVPLESNPEVMNEFIHNLKVSKVWSFTDIWGLDDDLLQMVPQPCVSLLLLFPITPGYEKFRIEESNRLTESGQHISDEVYFMKQTIRNACGSIAVLHSLANTADKVEILDGPLKEFLDKTQSLSPSERAKVLETSGEIAQAHQVTAQSGQTQAPDAEDDVDLHFISFIERDGEIYELDGRKPFPINHGKCDSLLKDGAKLIKNFMERDPDLLQFTVIGLAPSQDF</sequence>
<dbReference type="PANTHER" id="PTHR10589">
    <property type="entry name" value="UBIQUITIN CARBOXYL-TERMINAL HYDROLASE"/>
    <property type="match status" value="1"/>
</dbReference>
<dbReference type="Proteomes" id="UP001479436">
    <property type="component" value="Unassembled WGS sequence"/>
</dbReference>
<dbReference type="InterPro" id="IPR001578">
    <property type="entry name" value="Peptidase_C12_UCH"/>
</dbReference>
<keyword evidence="11" id="KW-1185">Reference proteome</keyword>
<keyword evidence="5 7" id="KW-0378">Hydrolase</keyword>
<feature type="active site" description="Nucleophile" evidence="7">
    <location>
        <position position="99"/>
    </location>
</feature>
<feature type="site" description="Important for enzyme activity" evidence="7">
    <location>
        <position position="187"/>
    </location>
</feature>
<dbReference type="EMBL" id="JASJQH010000589">
    <property type="protein sequence ID" value="KAK9763637.1"/>
    <property type="molecule type" value="Genomic_DNA"/>
</dbReference>
<dbReference type="PROSITE" id="PS52048">
    <property type="entry name" value="UCH_DOMAIN"/>
    <property type="match status" value="1"/>
</dbReference>
<protein>
    <recommendedName>
        <fullName evidence="8">Ubiquitin carboxyl-terminal hydrolase</fullName>
        <ecNumber evidence="8">3.4.19.12</ecNumber>
    </recommendedName>
</protein>
<evidence type="ECO:0000259" key="9">
    <source>
        <dbReference type="PROSITE" id="PS52048"/>
    </source>
</evidence>
<dbReference type="Gene3D" id="3.40.532.10">
    <property type="entry name" value="Peptidase C12, ubiquitin carboxyl-terminal hydrolase"/>
    <property type="match status" value="1"/>
</dbReference>
<dbReference type="EC" id="3.4.19.12" evidence="8"/>
<organism evidence="10 11">
    <name type="scientific">Basidiobolus ranarum</name>
    <dbReference type="NCBI Taxonomy" id="34480"/>
    <lineage>
        <taxon>Eukaryota</taxon>
        <taxon>Fungi</taxon>
        <taxon>Fungi incertae sedis</taxon>
        <taxon>Zoopagomycota</taxon>
        <taxon>Entomophthoromycotina</taxon>
        <taxon>Basidiobolomycetes</taxon>
        <taxon>Basidiobolales</taxon>
        <taxon>Basidiobolaceae</taxon>
        <taxon>Basidiobolus</taxon>
    </lineage>
</organism>
<feature type="active site" description="Proton donor" evidence="7">
    <location>
        <position position="172"/>
    </location>
</feature>
<dbReference type="SUPFAM" id="SSF54001">
    <property type="entry name" value="Cysteine proteinases"/>
    <property type="match status" value="1"/>
</dbReference>
<comment type="caution">
    <text evidence="10">The sequence shown here is derived from an EMBL/GenBank/DDBJ whole genome shotgun (WGS) entry which is preliminary data.</text>
</comment>
<comment type="similarity">
    <text evidence="2 7 8">Belongs to the peptidase C12 family.</text>
</comment>
<dbReference type="InterPro" id="IPR038765">
    <property type="entry name" value="Papain-like_cys_pep_sf"/>
</dbReference>
<dbReference type="CDD" id="cd09616">
    <property type="entry name" value="Peptidase_C12_UCH_L1_L3"/>
    <property type="match status" value="1"/>
</dbReference>
<dbReference type="PROSITE" id="PS00140">
    <property type="entry name" value="UCH_1"/>
    <property type="match status" value="1"/>
</dbReference>
<keyword evidence="6 7" id="KW-0788">Thiol protease</keyword>
<dbReference type="GO" id="GO:0004843">
    <property type="term" value="F:cysteine-type deubiquitinase activity"/>
    <property type="evidence" value="ECO:0007669"/>
    <property type="project" value="UniProtKB-EC"/>
</dbReference>
<dbReference type="PANTHER" id="PTHR10589:SF17">
    <property type="entry name" value="UBIQUITIN CARBOXYL-TERMINAL HYDROLASE"/>
    <property type="match status" value="1"/>
</dbReference>
<evidence type="ECO:0000313" key="11">
    <source>
        <dbReference type="Proteomes" id="UP001479436"/>
    </source>
</evidence>
<dbReference type="PRINTS" id="PR00707">
    <property type="entry name" value="UBCTHYDRLASE"/>
</dbReference>
<comment type="catalytic activity">
    <reaction evidence="1 7 8">
        <text>Thiol-dependent hydrolysis of ester, thioester, amide, peptide and isopeptide bonds formed by the C-terminal Gly of ubiquitin (a 76-residue protein attached to proteins as an intracellular targeting signal).</text>
        <dbReference type="EC" id="3.4.19.12"/>
    </reaction>
</comment>
<dbReference type="InterPro" id="IPR036959">
    <property type="entry name" value="Peptidase_C12_UCH_sf"/>
</dbReference>
<feature type="domain" description="UCH catalytic" evidence="9">
    <location>
        <begin position="9"/>
        <end position="230"/>
    </location>
</feature>
<accession>A0ABR2WQ94</accession>
<dbReference type="InterPro" id="IPR057254">
    <property type="entry name" value="UCH_AS"/>
</dbReference>
<evidence type="ECO:0000256" key="7">
    <source>
        <dbReference type="PROSITE-ProRule" id="PRU01393"/>
    </source>
</evidence>
<evidence type="ECO:0000256" key="2">
    <source>
        <dbReference type="ARBA" id="ARBA00009326"/>
    </source>
</evidence>
<keyword evidence="3 7" id="KW-0645">Protease</keyword>
<evidence type="ECO:0000256" key="1">
    <source>
        <dbReference type="ARBA" id="ARBA00000707"/>
    </source>
</evidence>
<keyword evidence="4 7" id="KW-0833">Ubl conjugation pathway</keyword>
<proteinExistence type="inferred from homology"/>
<evidence type="ECO:0000256" key="8">
    <source>
        <dbReference type="RuleBase" id="RU361215"/>
    </source>
</evidence>
<dbReference type="Pfam" id="PF01088">
    <property type="entry name" value="Peptidase_C12"/>
    <property type="match status" value="1"/>
</dbReference>
<feature type="site" description="Transition state stabilizer" evidence="7">
    <location>
        <position position="93"/>
    </location>
</feature>
<name>A0ABR2WQ94_9FUNG</name>
<evidence type="ECO:0000256" key="4">
    <source>
        <dbReference type="ARBA" id="ARBA00022786"/>
    </source>
</evidence>
<reference evidence="10 11" key="1">
    <citation type="submission" date="2023-04" db="EMBL/GenBank/DDBJ databases">
        <title>Genome of Basidiobolus ranarum AG-B5.</title>
        <authorList>
            <person name="Stajich J.E."/>
            <person name="Carter-House D."/>
            <person name="Gryganskyi A."/>
        </authorList>
    </citation>
    <scope>NUCLEOTIDE SEQUENCE [LARGE SCALE GENOMIC DNA]</scope>
    <source>
        <strain evidence="10 11">AG-B5</strain>
    </source>
</reference>
<evidence type="ECO:0000256" key="6">
    <source>
        <dbReference type="ARBA" id="ARBA00022807"/>
    </source>
</evidence>